<evidence type="ECO:0000256" key="3">
    <source>
        <dbReference type="ARBA" id="ARBA00022837"/>
    </source>
</evidence>
<evidence type="ECO:0000256" key="4">
    <source>
        <dbReference type="SAM" id="SignalP"/>
    </source>
</evidence>
<protein>
    <submittedName>
        <fullName evidence="7">Alpha-mannosidase</fullName>
    </submittedName>
</protein>
<dbReference type="InterPro" id="IPR008928">
    <property type="entry name" value="6-hairpin_glycosidase_sf"/>
</dbReference>
<comment type="subunit">
    <text evidence="2">Monomer.</text>
</comment>
<evidence type="ECO:0000313" key="7">
    <source>
        <dbReference type="EMBL" id="HCV82669.1"/>
    </source>
</evidence>
<evidence type="ECO:0000313" key="8">
    <source>
        <dbReference type="Proteomes" id="UP000264330"/>
    </source>
</evidence>
<dbReference type="GO" id="GO:0005829">
    <property type="term" value="C:cytosol"/>
    <property type="evidence" value="ECO:0007669"/>
    <property type="project" value="TreeGrafter"/>
</dbReference>
<dbReference type="Gene3D" id="3.30.2080.10">
    <property type="entry name" value="GH92 mannosidase domain"/>
    <property type="match status" value="1"/>
</dbReference>
<proteinExistence type="predicted"/>
<dbReference type="GO" id="GO:0006516">
    <property type="term" value="P:glycoprotein catabolic process"/>
    <property type="evidence" value="ECO:0007669"/>
    <property type="project" value="TreeGrafter"/>
</dbReference>
<accession>A0A3D5J3J6</accession>
<feature type="domain" description="Glycosyl hydrolase family 92" evidence="5">
    <location>
        <begin position="247"/>
        <end position="563"/>
    </location>
</feature>
<evidence type="ECO:0000256" key="1">
    <source>
        <dbReference type="ARBA" id="ARBA00001913"/>
    </source>
</evidence>
<dbReference type="InterPro" id="IPR012939">
    <property type="entry name" value="Glyco_hydro_92"/>
</dbReference>
<dbReference type="Gene3D" id="1.20.1050.60">
    <property type="entry name" value="alpha-1,2-mannosidase"/>
    <property type="match status" value="1"/>
</dbReference>
<dbReference type="GO" id="GO:0030246">
    <property type="term" value="F:carbohydrate binding"/>
    <property type="evidence" value="ECO:0007669"/>
    <property type="project" value="InterPro"/>
</dbReference>
<evidence type="ECO:0000256" key="2">
    <source>
        <dbReference type="ARBA" id="ARBA00011245"/>
    </source>
</evidence>
<comment type="caution">
    <text evidence="7">The sequence shown here is derived from an EMBL/GenBank/DDBJ whole genome shotgun (WGS) entry which is preliminary data.</text>
</comment>
<sequence>MTLIMKRMIAAIAVALCVACQPKSQEKTSKSANITDKVNVFLGSSGDHGQMSPSASTPFNMMSIGPHTNPHNHTGYEHYAKEFDGFTHTHLEGVGCTGSGGNILIKPILNDNKETELRKVTEHAKPGFYEVSFENGIDAAMSVTHNFGIHQYNFNGEKGGLFIDLSFALSNRFVSEEHEIKDNKISGVIATKTTCHAGTYRFYYEIQLKNMAEIAQISDHEIMAKAEDNSKEVKVLIGFSSVSKEYASQKIENISYENLKKEASAAWEKALSRISVEGEEDREDLFYSLLYRGLQSPYIVSEEDGTYPAIDGTLQKTEGTIYSGWAIWDNYREQLPMLSMAYPDRYRDIVKSIENLYAFGKKNWATDYEPAPTVRTEHAMVVLLDAYNKGYEVDIKRIKDSLIKDAESLDYGAPDKALESSYDNWAMAQLMKIDGDTTLYNKYITKSLDYKEYWNKDFKDITRNDVDRMQARGLYQGTIWQYRWFVPFDLNGLKQLAGGEDQFLEELDTFFRNHNYNHANQPDLQVPGMYNATKEPWKSQELYRKILLDTMVQAYFNDNSKGIDPYVGRIYQNKPKAYLRTMDDDAGTMSSWFVMRSLGLSPANIGDPVYYLTAPIFKEISINYPKGKAFKISVTNYNKDHYYVESATLNGKPLNRNWLTQQEILEGGELVIKTSDTPNKEWGVKEAWVSSIRQYL</sequence>
<dbReference type="GO" id="GO:0005975">
    <property type="term" value="P:carbohydrate metabolic process"/>
    <property type="evidence" value="ECO:0007669"/>
    <property type="project" value="InterPro"/>
</dbReference>
<dbReference type="SUPFAM" id="SSF48208">
    <property type="entry name" value="Six-hairpin glycosidases"/>
    <property type="match status" value="1"/>
</dbReference>
<name>A0A3D5J3J6_9FLAO</name>
<feature type="signal peptide" evidence="4">
    <location>
        <begin position="1"/>
        <end position="15"/>
    </location>
</feature>
<feature type="chain" id="PRO_5017595628" evidence="4">
    <location>
        <begin position="16"/>
        <end position="696"/>
    </location>
</feature>
<dbReference type="Pfam" id="PF07971">
    <property type="entry name" value="Glyco_hydro_92"/>
    <property type="match status" value="2"/>
</dbReference>
<keyword evidence="3" id="KW-0106">Calcium</keyword>
<evidence type="ECO:0000259" key="6">
    <source>
        <dbReference type="Pfam" id="PF17678"/>
    </source>
</evidence>
<dbReference type="InterPro" id="IPR050883">
    <property type="entry name" value="PNGase"/>
</dbReference>
<dbReference type="InterPro" id="IPR014718">
    <property type="entry name" value="GH-type_carb-bd"/>
</dbReference>
<dbReference type="Proteomes" id="UP000264330">
    <property type="component" value="Unassembled WGS sequence"/>
</dbReference>
<evidence type="ECO:0000259" key="5">
    <source>
        <dbReference type="Pfam" id="PF07971"/>
    </source>
</evidence>
<dbReference type="Gene3D" id="1.20.1610.10">
    <property type="entry name" value="alpha-1,2-mannosidases domains"/>
    <property type="match status" value="1"/>
</dbReference>
<gene>
    <name evidence="7" type="ORF">DGQ38_16635</name>
</gene>
<keyword evidence="4" id="KW-0732">Signal</keyword>
<dbReference type="InterPro" id="IPR041371">
    <property type="entry name" value="GH92_N"/>
</dbReference>
<dbReference type="GO" id="GO:0000224">
    <property type="term" value="F:peptide-N4-(N-acetyl-beta-glucosaminyl)asparagine amidase activity"/>
    <property type="evidence" value="ECO:0007669"/>
    <property type="project" value="TreeGrafter"/>
</dbReference>
<comment type="cofactor">
    <cofactor evidence="1">
        <name>Ca(2+)</name>
        <dbReference type="ChEBI" id="CHEBI:29108"/>
    </cofactor>
</comment>
<dbReference type="Pfam" id="PF17678">
    <property type="entry name" value="Glyco_hydro_92N"/>
    <property type="match status" value="1"/>
</dbReference>
<feature type="domain" description="Glycosyl hydrolase family 92" evidence="5">
    <location>
        <begin position="565"/>
        <end position="674"/>
    </location>
</feature>
<organism evidence="7 8">
    <name type="scientific">Zunongwangia profunda</name>
    <dbReference type="NCBI Taxonomy" id="398743"/>
    <lineage>
        <taxon>Bacteria</taxon>
        <taxon>Pseudomonadati</taxon>
        <taxon>Bacteroidota</taxon>
        <taxon>Flavobacteriia</taxon>
        <taxon>Flavobacteriales</taxon>
        <taxon>Flavobacteriaceae</taxon>
        <taxon>Zunongwangia</taxon>
    </lineage>
</organism>
<dbReference type="EMBL" id="DPMF01000380">
    <property type="protein sequence ID" value="HCV82669.1"/>
    <property type="molecule type" value="Genomic_DNA"/>
</dbReference>
<dbReference type="Gene3D" id="2.70.98.10">
    <property type="match status" value="1"/>
</dbReference>
<dbReference type="PANTHER" id="PTHR12143">
    <property type="entry name" value="PEPTIDE N-GLYCANASE PNGASE -RELATED"/>
    <property type="match status" value="1"/>
</dbReference>
<feature type="domain" description="Glycosyl hydrolase family 92 N-terminal" evidence="6">
    <location>
        <begin position="38"/>
        <end position="241"/>
    </location>
</feature>
<dbReference type="AlphaFoldDB" id="A0A3D5J3J6"/>
<dbReference type="PANTHER" id="PTHR12143:SF39">
    <property type="entry name" value="SECRETED PROTEIN"/>
    <property type="match status" value="1"/>
</dbReference>
<reference evidence="7 8" key="1">
    <citation type="journal article" date="2018" name="Nat. Biotechnol.">
        <title>A standardized bacterial taxonomy based on genome phylogeny substantially revises the tree of life.</title>
        <authorList>
            <person name="Parks D.H."/>
            <person name="Chuvochina M."/>
            <person name="Waite D.W."/>
            <person name="Rinke C."/>
            <person name="Skarshewski A."/>
            <person name="Chaumeil P.A."/>
            <person name="Hugenholtz P."/>
        </authorList>
    </citation>
    <scope>NUCLEOTIDE SEQUENCE [LARGE SCALE GENOMIC DNA]</scope>
    <source>
        <strain evidence="7">UBA9359</strain>
    </source>
</reference>